<dbReference type="EMBL" id="CP023434">
    <property type="protein sequence ID" value="AXY26400.1"/>
    <property type="molecule type" value="Genomic_DNA"/>
</dbReference>
<evidence type="ECO:0000313" key="2">
    <source>
        <dbReference type="EMBL" id="AXY26400.1"/>
    </source>
</evidence>
<dbReference type="InterPro" id="IPR029062">
    <property type="entry name" value="Class_I_gatase-like"/>
</dbReference>
<evidence type="ECO:0000313" key="3">
    <source>
        <dbReference type="Proteomes" id="UP000263232"/>
    </source>
</evidence>
<protein>
    <submittedName>
        <fullName evidence="2">DJ-1 family protein</fullName>
    </submittedName>
</protein>
<dbReference type="InterPro" id="IPR002818">
    <property type="entry name" value="DJ-1/PfpI"/>
</dbReference>
<dbReference type="RefSeq" id="WP_118991259.1">
    <property type="nucleotide sequence ID" value="NZ_CP023434.1"/>
</dbReference>
<keyword evidence="3" id="KW-1185">Reference proteome</keyword>
<dbReference type="NCBIfam" id="TIGR01383">
    <property type="entry name" value="not_thiJ"/>
    <property type="match status" value="1"/>
</dbReference>
<evidence type="ECO:0000259" key="1">
    <source>
        <dbReference type="Pfam" id="PF01965"/>
    </source>
</evidence>
<dbReference type="PANTHER" id="PTHR48094">
    <property type="entry name" value="PROTEIN/NUCLEIC ACID DEGLYCASE DJ-1-RELATED"/>
    <property type="match status" value="1"/>
</dbReference>
<reference evidence="2 3" key="1">
    <citation type="submission" date="2017-09" db="EMBL/GenBank/DDBJ databases">
        <title>Complete genome sequence of Oxytococcus suis strain ZY16052.</title>
        <authorList>
            <person name="Li F."/>
        </authorList>
    </citation>
    <scope>NUCLEOTIDE SEQUENCE [LARGE SCALE GENOMIC DNA]</scope>
    <source>
        <strain evidence="2 3">ZY16052</strain>
    </source>
</reference>
<gene>
    <name evidence="2" type="ORF">CL176_10575</name>
</gene>
<feature type="domain" description="DJ-1/PfpI" evidence="1">
    <location>
        <begin position="2"/>
        <end position="163"/>
    </location>
</feature>
<dbReference type="OrthoDB" id="9800516at2"/>
<proteinExistence type="predicted"/>
<dbReference type="SUPFAM" id="SSF52317">
    <property type="entry name" value="Class I glutamine amidotransferase-like"/>
    <property type="match status" value="1"/>
</dbReference>
<dbReference type="Gene3D" id="3.40.50.880">
    <property type="match status" value="1"/>
</dbReference>
<dbReference type="InterPro" id="IPR006287">
    <property type="entry name" value="DJ-1"/>
</dbReference>
<dbReference type="PANTHER" id="PTHR48094:SF12">
    <property type="entry name" value="PARKINSON DISEASE PROTEIN 7 HOMOLOG"/>
    <property type="match status" value="1"/>
</dbReference>
<name>A0A347WMU3_9LACT</name>
<dbReference type="KEGG" id="abae:CL176_10575"/>
<dbReference type="AlphaFoldDB" id="A0A347WMU3"/>
<dbReference type="Proteomes" id="UP000263232">
    <property type="component" value="Chromosome"/>
</dbReference>
<accession>A0A347WMU3</accession>
<sequence>MKRIAVFLADGFEEIEAIAPIDILRRAEFDVDVVGLSKQVVGSHQIKVEVDRVLDANFDGAAYDLIVLPGGLPGSHHLRDSEEVIEAIQQANASGKGVAAICAAPLVLDRAGLLEERQYISFPGTEDEIHSGERLADEFVVVDGNIVTARGAGVALDFGYALVDYLGGDADKLKASMQFKQ</sequence>
<dbReference type="CDD" id="cd03135">
    <property type="entry name" value="GATase1_DJ-1"/>
    <property type="match status" value="1"/>
</dbReference>
<organism evidence="2 3">
    <name type="scientific">Suicoccus acidiformans</name>
    <dbReference type="NCBI Taxonomy" id="2036206"/>
    <lineage>
        <taxon>Bacteria</taxon>
        <taxon>Bacillati</taxon>
        <taxon>Bacillota</taxon>
        <taxon>Bacilli</taxon>
        <taxon>Lactobacillales</taxon>
        <taxon>Aerococcaceae</taxon>
        <taxon>Suicoccus</taxon>
    </lineage>
</organism>
<dbReference type="GO" id="GO:0005737">
    <property type="term" value="C:cytoplasm"/>
    <property type="evidence" value="ECO:0007669"/>
    <property type="project" value="TreeGrafter"/>
</dbReference>
<dbReference type="Pfam" id="PF01965">
    <property type="entry name" value="DJ-1_PfpI"/>
    <property type="match status" value="1"/>
</dbReference>
<dbReference type="InterPro" id="IPR050325">
    <property type="entry name" value="Prot/Nucl_acid_deglycase"/>
</dbReference>